<dbReference type="InterPro" id="IPR025302">
    <property type="entry name" value="DrrA1/2-like_C"/>
</dbReference>
<keyword evidence="1" id="KW-0813">Transport</keyword>
<dbReference type="InterPro" id="IPR005894">
    <property type="entry name" value="DrrA"/>
</dbReference>
<dbReference type="InterPro" id="IPR003593">
    <property type="entry name" value="AAA+_ATPase"/>
</dbReference>
<dbReference type="InterPro" id="IPR050763">
    <property type="entry name" value="ABC_transporter_ATP-binding"/>
</dbReference>
<organism evidence="6 7">
    <name type="scientific">Methanosphaera stadtmanae</name>
    <dbReference type="NCBI Taxonomy" id="2317"/>
    <lineage>
        <taxon>Archaea</taxon>
        <taxon>Methanobacteriati</taxon>
        <taxon>Methanobacteriota</taxon>
        <taxon>Methanomada group</taxon>
        <taxon>Methanobacteria</taxon>
        <taxon>Methanobacteriales</taxon>
        <taxon>Methanobacteriaceae</taxon>
        <taxon>Methanosphaera</taxon>
    </lineage>
</organism>
<dbReference type="NCBIfam" id="TIGR01188">
    <property type="entry name" value="drrA"/>
    <property type="match status" value="1"/>
</dbReference>
<dbReference type="EMBL" id="NGJK01000012">
    <property type="protein sequence ID" value="RAP03677.1"/>
    <property type="molecule type" value="Genomic_DNA"/>
</dbReference>
<keyword evidence="2" id="KW-0547">Nucleotide-binding</keyword>
<dbReference type="InterPro" id="IPR003439">
    <property type="entry name" value="ABC_transporter-like_ATP-bd"/>
</dbReference>
<sequence length="358" mass="39778">MKYSIETHDLVKIYDNGFKAVDNLNLFIEDKTIGGILGPNGAGKTTTIKMLTCLIQKTSGDAKVAGFDVSTNPDDVRSRIGMVPQQISLYKDLTVRENVELCADFYNVDQRIKDKKIDDLLDLVNISYAQDKYVNQLSGGMQQKTSVVASLIHNPEILFLDEPTVGLDPTTKRVLWDLMLELNDEGKSIILCSHDMYEVDKICDSINIIDSGKVVANNTPQGLKDQLLKTKEETNKNIRSMILKLEEEGTKGNEEKINHLRASLTDENEKVTVMVSNITDEMVEAVRDLEVVTDAKHVGNGRLNIDLKRSETSVNHVITAILSNGGNIASIKTNDPTLEDVFVAITAKQRTEIKNGRN</sequence>
<dbReference type="SUPFAM" id="SSF52540">
    <property type="entry name" value="P-loop containing nucleoside triphosphate hydrolases"/>
    <property type="match status" value="1"/>
</dbReference>
<dbReference type="OMA" id="AKREDMW"/>
<dbReference type="Pfam" id="PF13732">
    <property type="entry name" value="DrrA1-3_C"/>
    <property type="match status" value="1"/>
</dbReference>
<dbReference type="SMART" id="SM00382">
    <property type="entry name" value="AAA"/>
    <property type="match status" value="1"/>
</dbReference>
<dbReference type="PANTHER" id="PTHR42711">
    <property type="entry name" value="ABC TRANSPORTER ATP-BINDING PROTEIN"/>
    <property type="match status" value="1"/>
</dbReference>
<feature type="domain" description="ABC transporter" evidence="5">
    <location>
        <begin position="5"/>
        <end position="236"/>
    </location>
</feature>
<evidence type="ECO:0000256" key="2">
    <source>
        <dbReference type="ARBA" id="ARBA00022741"/>
    </source>
</evidence>
<protein>
    <submittedName>
        <fullName evidence="6">Daunorubicin ABC transporter ATP-binding protein</fullName>
    </submittedName>
</protein>
<keyword evidence="3 6" id="KW-0067">ATP-binding</keyword>
<proteinExistence type="inferred from homology"/>
<dbReference type="GeneID" id="3855160"/>
<dbReference type="Pfam" id="PF00005">
    <property type="entry name" value="ABC_tran"/>
    <property type="match status" value="1"/>
</dbReference>
<accession>A0A328Q5P1</accession>
<evidence type="ECO:0000256" key="4">
    <source>
        <dbReference type="ARBA" id="ARBA00049985"/>
    </source>
</evidence>
<dbReference type="GO" id="GO:0043215">
    <property type="term" value="P:daunorubicin transport"/>
    <property type="evidence" value="ECO:0007669"/>
    <property type="project" value="InterPro"/>
</dbReference>
<dbReference type="AlphaFoldDB" id="A0A328Q5P1"/>
<evidence type="ECO:0000259" key="5">
    <source>
        <dbReference type="PROSITE" id="PS50893"/>
    </source>
</evidence>
<dbReference type="RefSeq" id="WP_011405811.1">
    <property type="nucleotide sequence ID" value="NZ_CATZXA010000008.1"/>
</dbReference>
<evidence type="ECO:0000256" key="3">
    <source>
        <dbReference type="ARBA" id="ARBA00022840"/>
    </source>
</evidence>
<dbReference type="Gene3D" id="3.40.50.300">
    <property type="entry name" value="P-loop containing nucleotide triphosphate hydrolases"/>
    <property type="match status" value="1"/>
</dbReference>
<dbReference type="GO" id="GO:1900753">
    <property type="term" value="P:doxorubicin transport"/>
    <property type="evidence" value="ECO:0007669"/>
    <property type="project" value="InterPro"/>
</dbReference>
<evidence type="ECO:0000313" key="6">
    <source>
        <dbReference type="EMBL" id="RAP03677.1"/>
    </source>
</evidence>
<reference evidence="6 7" key="1">
    <citation type="submission" date="2017-05" db="EMBL/GenBank/DDBJ databases">
        <title>Host range expansion of the Methanosphaera genus to humans and monogastric animals involves recent and extensive reduction in genome content.</title>
        <authorList>
            <person name="Hoedt E.C."/>
            <person name="Volmer J.G."/>
            <person name="Parks D.H."/>
            <person name="Rosewarne C.P."/>
            <person name="Denman S.E."/>
            <person name="Mcsweeney C.S."/>
            <person name="O Cuiv P."/>
            <person name="Hugenholtz P."/>
            <person name="Tyson G.W."/>
            <person name="Morrison M."/>
        </authorList>
    </citation>
    <scope>NUCLEOTIDE SEQUENCE [LARGE SCALE GENOMIC DNA]</scope>
    <source>
        <strain evidence="6 7">PA5</strain>
    </source>
</reference>
<dbReference type="GO" id="GO:0005524">
    <property type="term" value="F:ATP binding"/>
    <property type="evidence" value="ECO:0007669"/>
    <property type="project" value="UniProtKB-KW"/>
</dbReference>
<dbReference type="InterPro" id="IPR027417">
    <property type="entry name" value="P-loop_NTPase"/>
</dbReference>
<comment type="caution">
    <text evidence="6">The sequence shown here is derived from an EMBL/GenBank/DDBJ whole genome shotgun (WGS) entry which is preliminary data.</text>
</comment>
<dbReference type="PANTHER" id="PTHR42711:SF13">
    <property type="entry name" value="ABC TRANSPORTER, ATP-BINDING PROTEIN"/>
    <property type="match status" value="1"/>
</dbReference>
<evidence type="ECO:0000256" key="1">
    <source>
        <dbReference type="ARBA" id="ARBA00022448"/>
    </source>
</evidence>
<dbReference type="Proteomes" id="UP000248557">
    <property type="component" value="Unassembled WGS sequence"/>
</dbReference>
<dbReference type="PROSITE" id="PS50893">
    <property type="entry name" value="ABC_TRANSPORTER_2"/>
    <property type="match status" value="1"/>
</dbReference>
<gene>
    <name evidence="6" type="ORF">CA615_00985</name>
</gene>
<dbReference type="GO" id="GO:0016887">
    <property type="term" value="F:ATP hydrolysis activity"/>
    <property type="evidence" value="ECO:0007669"/>
    <property type="project" value="InterPro"/>
</dbReference>
<evidence type="ECO:0000313" key="7">
    <source>
        <dbReference type="Proteomes" id="UP000248557"/>
    </source>
</evidence>
<name>A0A328Q5P1_9EURY</name>
<comment type="similarity">
    <text evidence="4">Belongs to the ABC transporter superfamily. Drug exporter-1 (DrugE1) (TC 3.A.1.105) family.</text>
</comment>